<keyword evidence="7 15" id="KW-1133">Transmembrane helix</keyword>
<dbReference type="AlphaFoldDB" id="A0A5E4N657"/>
<gene>
    <name evidence="17" type="ORF">CINCED_3A006340</name>
</gene>
<keyword evidence="13" id="KW-0141">cGMP biosynthesis</keyword>
<dbReference type="SUPFAM" id="SSF56112">
    <property type="entry name" value="Protein kinase-like (PK-like)"/>
    <property type="match status" value="1"/>
</dbReference>
<proteinExistence type="predicted"/>
<keyword evidence="5" id="KW-0732">Signal</keyword>
<feature type="domain" description="Protein kinase" evidence="16">
    <location>
        <begin position="262"/>
        <end position="478"/>
    </location>
</feature>
<dbReference type="GO" id="GO:0001653">
    <property type="term" value="F:peptide receptor activity"/>
    <property type="evidence" value="ECO:0007669"/>
    <property type="project" value="TreeGrafter"/>
</dbReference>
<keyword evidence="9 15" id="KW-0472">Membrane</keyword>
<dbReference type="EC" id="4.6.1.2" evidence="3"/>
<accession>A0A5E4N657</accession>
<evidence type="ECO:0000256" key="15">
    <source>
        <dbReference type="SAM" id="Phobius"/>
    </source>
</evidence>
<dbReference type="GO" id="GO:0007168">
    <property type="term" value="P:receptor guanylyl cyclase signaling pathway"/>
    <property type="evidence" value="ECO:0007669"/>
    <property type="project" value="TreeGrafter"/>
</dbReference>
<keyword evidence="6" id="KW-0547">Nucleotide-binding</keyword>
<dbReference type="OrthoDB" id="302535at2759"/>
<evidence type="ECO:0000256" key="9">
    <source>
        <dbReference type="ARBA" id="ARBA00023136"/>
    </source>
</evidence>
<evidence type="ECO:0000256" key="6">
    <source>
        <dbReference type="ARBA" id="ARBA00022741"/>
    </source>
</evidence>
<comment type="catalytic activity">
    <reaction evidence="1">
        <text>GTP = 3',5'-cyclic GMP + diphosphate</text>
        <dbReference type="Rhea" id="RHEA:13665"/>
        <dbReference type="ChEBI" id="CHEBI:33019"/>
        <dbReference type="ChEBI" id="CHEBI:37565"/>
        <dbReference type="ChEBI" id="CHEBI:57746"/>
        <dbReference type="EC" id="4.6.1.2"/>
    </reaction>
</comment>
<comment type="subcellular location">
    <subcellularLocation>
        <location evidence="2">Membrane</location>
        <topology evidence="2">Single-pass type I membrane protein</topology>
    </subcellularLocation>
</comment>
<dbReference type="Gene3D" id="1.10.510.10">
    <property type="entry name" value="Transferase(Phosphotransferase) domain 1"/>
    <property type="match status" value="1"/>
</dbReference>
<evidence type="ECO:0000256" key="2">
    <source>
        <dbReference type="ARBA" id="ARBA00004479"/>
    </source>
</evidence>
<feature type="transmembrane region" description="Helical" evidence="15">
    <location>
        <begin position="190"/>
        <end position="212"/>
    </location>
</feature>
<dbReference type="Pfam" id="PF01094">
    <property type="entry name" value="ANF_receptor"/>
    <property type="match status" value="1"/>
</dbReference>
<evidence type="ECO:0000256" key="3">
    <source>
        <dbReference type="ARBA" id="ARBA00012202"/>
    </source>
</evidence>
<keyword evidence="4 15" id="KW-0812">Transmembrane</keyword>
<feature type="region of interest" description="Disordered" evidence="14">
    <location>
        <begin position="1"/>
        <end position="20"/>
    </location>
</feature>
<evidence type="ECO:0000259" key="16">
    <source>
        <dbReference type="PROSITE" id="PS50011"/>
    </source>
</evidence>
<evidence type="ECO:0000256" key="13">
    <source>
        <dbReference type="ARBA" id="ARBA00023293"/>
    </source>
</evidence>
<keyword evidence="10 17" id="KW-0675">Receptor</keyword>
<dbReference type="EMBL" id="CABPRJ010001487">
    <property type="protein sequence ID" value="VVC38637.1"/>
    <property type="molecule type" value="Genomic_DNA"/>
</dbReference>
<keyword evidence="8" id="KW-0342">GTP-binding</keyword>
<dbReference type="GO" id="GO:0004672">
    <property type="term" value="F:protein kinase activity"/>
    <property type="evidence" value="ECO:0007669"/>
    <property type="project" value="InterPro"/>
</dbReference>
<dbReference type="InterPro" id="IPR001245">
    <property type="entry name" value="Ser-Thr/Tyr_kinase_cat_dom"/>
</dbReference>
<keyword evidence="17" id="KW-0418">Kinase</keyword>
<evidence type="ECO:0000256" key="7">
    <source>
        <dbReference type="ARBA" id="ARBA00022989"/>
    </source>
</evidence>
<organism evidence="17 18">
    <name type="scientific">Cinara cedri</name>
    <dbReference type="NCBI Taxonomy" id="506608"/>
    <lineage>
        <taxon>Eukaryota</taxon>
        <taxon>Metazoa</taxon>
        <taxon>Ecdysozoa</taxon>
        <taxon>Arthropoda</taxon>
        <taxon>Hexapoda</taxon>
        <taxon>Insecta</taxon>
        <taxon>Pterygota</taxon>
        <taxon>Neoptera</taxon>
        <taxon>Paraneoptera</taxon>
        <taxon>Hemiptera</taxon>
        <taxon>Sternorrhyncha</taxon>
        <taxon>Aphidomorpha</taxon>
        <taxon>Aphidoidea</taxon>
        <taxon>Aphididae</taxon>
        <taxon>Lachninae</taxon>
        <taxon>Cinara</taxon>
    </lineage>
</organism>
<keyword evidence="18" id="KW-1185">Reference proteome</keyword>
<evidence type="ECO:0000256" key="4">
    <source>
        <dbReference type="ARBA" id="ARBA00022692"/>
    </source>
</evidence>
<dbReference type="Proteomes" id="UP000325440">
    <property type="component" value="Unassembled WGS sequence"/>
</dbReference>
<dbReference type="Gene3D" id="3.40.50.2300">
    <property type="match status" value="2"/>
</dbReference>
<dbReference type="InterPro" id="IPR011009">
    <property type="entry name" value="Kinase-like_dom_sf"/>
</dbReference>
<keyword evidence="11" id="KW-0325">Glycoprotein</keyword>
<feature type="compositionally biased region" description="Basic and acidic residues" evidence="14">
    <location>
        <begin position="9"/>
        <end position="20"/>
    </location>
</feature>
<evidence type="ECO:0000256" key="8">
    <source>
        <dbReference type="ARBA" id="ARBA00023134"/>
    </source>
</evidence>
<evidence type="ECO:0000256" key="5">
    <source>
        <dbReference type="ARBA" id="ARBA00022729"/>
    </source>
</evidence>
<dbReference type="SUPFAM" id="SSF53822">
    <property type="entry name" value="Periplasmic binding protein-like I"/>
    <property type="match status" value="1"/>
</dbReference>
<evidence type="ECO:0000256" key="10">
    <source>
        <dbReference type="ARBA" id="ARBA00023170"/>
    </source>
</evidence>
<dbReference type="InterPro" id="IPR050401">
    <property type="entry name" value="Cyclic_nucleotide_synthase"/>
</dbReference>
<dbReference type="InterPro" id="IPR001170">
    <property type="entry name" value="ANPR/GUC"/>
</dbReference>
<dbReference type="PROSITE" id="PS50011">
    <property type="entry name" value="PROTEIN_KINASE_DOM"/>
    <property type="match status" value="1"/>
</dbReference>
<sequence>LKNASSKPWESKNDTQDRNERAKKAYGALLTVTARTPNNDAYHNFSYEVKKMAKEKFNYTFGNEAVSTSVTAFYDAVLLYGLALNQTLATGGNQTDGAAIVKAMWNRTFTGITGDVNIDSNGDRIADYSLLDMDPKTNEFKVVANYIGVKQSLEYVPGMSIHWAGGRTTPPPDTPTCGFDNSKCQTIPGYAVLSIVLSLIVVILFIASLFIYRHFKLEAEIASMTWKINYKDIIRIPSEGFKTSMMSLIQRRNSQRPSVISDDIGSMISQCEYGRQMFSQTAFYKGNKVALKTLKRSRLELKRPLLLEFKRLKDLHHDHLVRFYGACVEANYCCLLTEYCPKGSLQDILENDQIKLDWMFRYSLMHDIIKGMIYLHSSDIRSHGGLKSSNCVVDSRFVLKIADFGIRSLRGNPEESNSDSDSHAYWKAFNTQLDPPNKAKLMKFHLDTCIAFSSRMCLFSLLTYDHCPPPFLFAILSL</sequence>
<dbReference type="PANTHER" id="PTHR11920:SF494">
    <property type="entry name" value="ATRIAL NATRIURETIC PEPTIDE RECEPTOR 2"/>
    <property type="match status" value="1"/>
</dbReference>
<dbReference type="PRINTS" id="PR00255">
    <property type="entry name" value="NATPEPTIDER"/>
</dbReference>
<name>A0A5E4N657_9HEMI</name>
<evidence type="ECO:0000313" key="18">
    <source>
        <dbReference type="Proteomes" id="UP000325440"/>
    </source>
</evidence>
<dbReference type="PANTHER" id="PTHR11920">
    <property type="entry name" value="GUANYLYL CYCLASE"/>
    <property type="match status" value="1"/>
</dbReference>
<keyword evidence="17" id="KW-0808">Transferase</keyword>
<dbReference type="Pfam" id="PF07714">
    <property type="entry name" value="PK_Tyr_Ser-Thr"/>
    <property type="match status" value="1"/>
</dbReference>
<dbReference type="InterPro" id="IPR001828">
    <property type="entry name" value="ANF_lig-bd_rcpt"/>
</dbReference>
<dbReference type="InterPro" id="IPR028082">
    <property type="entry name" value="Peripla_BP_I"/>
</dbReference>
<evidence type="ECO:0000256" key="12">
    <source>
        <dbReference type="ARBA" id="ARBA00023239"/>
    </source>
</evidence>
<dbReference type="GO" id="GO:0005524">
    <property type="term" value="F:ATP binding"/>
    <property type="evidence" value="ECO:0007669"/>
    <property type="project" value="InterPro"/>
</dbReference>
<dbReference type="GO" id="GO:0004383">
    <property type="term" value="F:guanylate cyclase activity"/>
    <property type="evidence" value="ECO:0007669"/>
    <property type="project" value="UniProtKB-EC"/>
</dbReference>
<protein>
    <recommendedName>
        <fullName evidence="3">guanylate cyclase</fullName>
        <ecNumber evidence="3">4.6.1.2</ecNumber>
    </recommendedName>
</protein>
<evidence type="ECO:0000313" key="17">
    <source>
        <dbReference type="EMBL" id="VVC38637.1"/>
    </source>
</evidence>
<evidence type="ECO:0000256" key="1">
    <source>
        <dbReference type="ARBA" id="ARBA00001436"/>
    </source>
</evidence>
<feature type="non-terminal residue" evidence="17">
    <location>
        <position position="1"/>
    </location>
</feature>
<evidence type="ECO:0000256" key="14">
    <source>
        <dbReference type="SAM" id="MobiDB-lite"/>
    </source>
</evidence>
<dbReference type="GO" id="GO:0005886">
    <property type="term" value="C:plasma membrane"/>
    <property type="evidence" value="ECO:0007669"/>
    <property type="project" value="TreeGrafter"/>
</dbReference>
<dbReference type="GO" id="GO:0004016">
    <property type="term" value="F:adenylate cyclase activity"/>
    <property type="evidence" value="ECO:0007669"/>
    <property type="project" value="TreeGrafter"/>
</dbReference>
<dbReference type="FunFam" id="3.40.50.2300:FF:000371">
    <property type="entry name" value="Guanylate cyclase"/>
    <property type="match status" value="1"/>
</dbReference>
<evidence type="ECO:0000256" key="11">
    <source>
        <dbReference type="ARBA" id="ARBA00023180"/>
    </source>
</evidence>
<reference evidence="17 18" key="1">
    <citation type="submission" date="2019-08" db="EMBL/GenBank/DDBJ databases">
        <authorList>
            <person name="Alioto T."/>
            <person name="Alioto T."/>
            <person name="Gomez Garrido J."/>
        </authorList>
    </citation>
    <scope>NUCLEOTIDE SEQUENCE [LARGE SCALE GENOMIC DNA]</scope>
</reference>
<dbReference type="InterPro" id="IPR000719">
    <property type="entry name" value="Prot_kinase_dom"/>
</dbReference>
<keyword evidence="12" id="KW-0456">Lyase</keyword>
<dbReference type="GO" id="GO:0005525">
    <property type="term" value="F:GTP binding"/>
    <property type="evidence" value="ECO:0007669"/>
    <property type="project" value="UniProtKB-KW"/>
</dbReference>